<evidence type="ECO:0000313" key="2">
    <source>
        <dbReference type="EMBL" id="EED68546.1"/>
    </source>
</evidence>
<dbReference type="SUPFAM" id="SSF46689">
    <property type="entry name" value="Homeodomain-like"/>
    <property type="match status" value="1"/>
</dbReference>
<dbReference type="eggNOG" id="COG2963">
    <property type="taxonomic scope" value="Bacteria"/>
</dbReference>
<comment type="caution">
    <text evidence="2">The sequence shown here is derived from an EMBL/GenBank/DDBJ whole genome shotgun (WGS) entry which is preliminary data.</text>
</comment>
<organism evidence="2 3">
    <name type="scientific">Comamonas testosteroni (strain DSM 14576 / KF-1)</name>
    <name type="common">Pseudomonas testosteroni</name>
    <dbReference type="NCBI Taxonomy" id="399795"/>
    <lineage>
        <taxon>Bacteria</taxon>
        <taxon>Pseudomonadati</taxon>
        <taxon>Pseudomonadota</taxon>
        <taxon>Betaproteobacteria</taxon>
        <taxon>Burkholderiales</taxon>
        <taxon>Comamonadaceae</taxon>
        <taxon>Comamonas</taxon>
    </lineage>
</organism>
<keyword evidence="1" id="KW-0175">Coiled coil</keyword>
<evidence type="ECO:0000256" key="1">
    <source>
        <dbReference type="SAM" id="Coils"/>
    </source>
</evidence>
<proteinExistence type="predicted"/>
<reference evidence="2 3" key="1">
    <citation type="journal article" date="2004" name="Appl. Environ. Microbiol.">
        <title>Mineralization of individual congeners of linear alkylbenzenesulfonate by defined pairs of heterotrophic bacteria.</title>
        <authorList>
            <person name="Schleheck D."/>
            <person name="Knepper T.P."/>
            <person name="Fischer K."/>
            <person name="Cook A.M."/>
        </authorList>
    </citation>
    <scope>NUCLEOTIDE SEQUENCE [LARGE SCALE GENOMIC DNA]</scope>
    <source>
        <strain evidence="3">DSM 14576 / KF-1</strain>
    </source>
</reference>
<evidence type="ECO:0008006" key="4">
    <source>
        <dbReference type="Google" id="ProtNLM"/>
    </source>
</evidence>
<protein>
    <recommendedName>
        <fullName evidence="4">Transposase</fullName>
    </recommendedName>
</protein>
<dbReference type="EMBL" id="AAUJ02000001">
    <property type="protein sequence ID" value="EED68546.1"/>
    <property type="molecule type" value="Genomic_DNA"/>
</dbReference>
<dbReference type="Proteomes" id="UP000003039">
    <property type="component" value="Unassembled WGS sequence"/>
</dbReference>
<dbReference type="InterPro" id="IPR009057">
    <property type="entry name" value="Homeodomain-like_sf"/>
</dbReference>
<sequence length="74" mass="8631">MWQLPIPFIHRRLARIVGPRLRELTADSLRAFPGKGVMKPEQAEIERLRKEVAKLKMKRDILKKSAAFFAKESM</sequence>
<name>B7X2Z3_COMTK</name>
<dbReference type="AlphaFoldDB" id="B7X2Z3"/>
<accession>B7X2Z3</accession>
<gene>
    <name evidence="2" type="ORF">CtesDRAFT_PD3493</name>
</gene>
<evidence type="ECO:0000313" key="3">
    <source>
        <dbReference type="Proteomes" id="UP000003039"/>
    </source>
</evidence>
<feature type="coiled-coil region" evidence="1">
    <location>
        <begin position="38"/>
        <end position="65"/>
    </location>
</feature>